<comment type="subcellular location">
    <subcellularLocation>
        <location evidence="1">Cell membrane</location>
        <topology evidence="1">Peripheral membrane protein</topology>
    </subcellularLocation>
</comment>
<dbReference type="EMBL" id="BSXW01001189">
    <property type="protein sequence ID" value="GMF34491.1"/>
    <property type="molecule type" value="Genomic_DNA"/>
</dbReference>
<accession>A0A9W6XA85</accession>
<proteinExistence type="inferred from homology"/>
<evidence type="ECO:0000313" key="10">
    <source>
        <dbReference type="EMBL" id="GMF34491.1"/>
    </source>
</evidence>
<comment type="caution">
    <text evidence="10">The sequence shown here is derived from an EMBL/GenBank/DDBJ whole genome shotgun (WGS) entry which is preliminary data.</text>
</comment>
<feature type="compositionally biased region" description="Polar residues" evidence="8">
    <location>
        <begin position="1"/>
        <end position="15"/>
    </location>
</feature>
<gene>
    <name evidence="10" type="ORF">Plil01_001469300</name>
</gene>
<evidence type="ECO:0000256" key="5">
    <source>
        <dbReference type="ARBA" id="ARBA00022741"/>
    </source>
</evidence>
<evidence type="ECO:0000259" key="9">
    <source>
        <dbReference type="PROSITE" id="PS50893"/>
    </source>
</evidence>
<evidence type="ECO:0000256" key="4">
    <source>
        <dbReference type="ARBA" id="ARBA00022475"/>
    </source>
</evidence>
<protein>
    <submittedName>
        <fullName evidence="10">Unnamed protein product</fullName>
    </submittedName>
</protein>
<dbReference type="Proteomes" id="UP001165083">
    <property type="component" value="Unassembled WGS sequence"/>
</dbReference>
<keyword evidence="11" id="KW-1185">Reference proteome</keyword>
<dbReference type="PROSITE" id="PS50893">
    <property type="entry name" value="ABC_TRANSPORTER_2"/>
    <property type="match status" value="1"/>
</dbReference>
<evidence type="ECO:0000256" key="8">
    <source>
        <dbReference type="SAM" id="MobiDB-lite"/>
    </source>
</evidence>
<dbReference type="OrthoDB" id="10255969at2759"/>
<dbReference type="InterPro" id="IPR003593">
    <property type="entry name" value="AAA+_ATPase"/>
</dbReference>
<keyword evidence="4" id="KW-1003">Cell membrane</keyword>
<dbReference type="InterPro" id="IPR027417">
    <property type="entry name" value="P-loop_NTPase"/>
</dbReference>
<evidence type="ECO:0000256" key="2">
    <source>
        <dbReference type="ARBA" id="ARBA00005417"/>
    </source>
</evidence>
<name>A0A9W6XA85_9STRA</name>
<keyword evidence="5" id="KW-0547">Nucleotide-binding</keyword>
<dbReference type="InterPro" id="IPR017871">
    <property type="entry name" value="ABC_transporter-like_CS"/>
</dbReference>
<keyword evidence="7" id="KW-0472">Membrane</keyword>
<feature type="region of interest" description="Disordered" evidence="8">
    <location>
        <begin position="1"/>
        <end position="30"/>
    </location>
</feature>
<organism evidence="10 11">
    <name type="scientific">Phytophthora lilii</name>
    <dbReference type="NCBI Taxonomy" id="2077276"/>
    <lineage>
        <taxon>Eukaryota</taxon>
        <taxon>Sar</taxon>
        <taxon>Stramenopiles</taxon>
        <taxon>Oomycota</taxon>
        <taxon>Peronosporomycetes</taxon>
        <taxon>Peronosporales</taxon>
        <taxon>Peronosporaceae</taxon>
        <taxon>Phytophthora</taxon>
    </lineage>
</organism>
<evidence type="ECO:0000256" key="1">
    <source>
        <dbReference type="ARBA" id="ARBA00004202"/>
    </source>
</evidence>
<dbReference type="PANTHER" id="PTHR43166:SF9">
    <property type="entry name" value="GLUTAMATE_ASPARTATE IMPORT ATP-BINDING PROTEIN GLTL"/>
    <property type="match status" value="1"/>
</dbReference>
<comment type="similarity">
    <text evidence="2">Belongs to the ABC transporter superfamily.</text>
</comment>
<dbReference type="PROSITE" id="PS00211">
    <property type="entry name" value="ABC_TRANSPORTER_1"/>
    <property type="match status" value="1"/>
</dbReference>
<evidence type="ECO:0000256" key="6">
    <source>
        <dbReference type="ARBA" id="ARBA00022840"/>
    </source>
</evidence>
<dbReference type="Pfam" id="PF00005">
    <property type="entry name" value="ABC_tran"/>
    <property type="match status" value="2"/>
</dbReference>
<dbReference type="GO" id="GO:0016887">
    <property type="term" value="F:ATP hydrolysis activity"/>
    <property type="evidence" value="ECO:0007669"/>
    <property type="project" value="InterPro"/>
</dbReference>
<evidence type="ECO:0000256" key="7">
    <source>
        <dbReference type="ARBA" id="ARBA00023136"/>
    </source>
</evidence>
<dbReference type="SUPFAM" id="SSF52540">
    <property type="entry name" value="P-loop containing nucleoside triphosphate hydrolases"/>
    <property type="match status" value="2"/>
</dbReference>
<sequence>MALSPTGTRRFSTLLGSRARPRRATPVAASEPVVSLPPKYQLQPDDVHCFVGLNGSGKTRFLAQLQSHVKTQQQRGELPASCRLASLSLDAHREFVAENGDRVVADVLGGIGSPTARDLIVRLGLFPVWEQRVRHLSTGEMRKLLLAVALLDTPKASVLILDQPFDGLDVKARRQLQWMLGQLTRGFTRLLVETTGAKHEAFAYKTQVLLVANRLEQVFPEIFSHTVLLRQDDDDGLEVVSWPEDKEDDARNKAMMERLEEFYDEEHEKRVRMTETELVSLVHELFDCQGQSDVGKTGTPAVQLNGVTISYDRKRILLEDVDFARQCDEHWVLLGPNGSGKSSLMRVLMQTPGHGLVDGKVSVVGQQVRPFDSAPMPSDSSTDFLKPKMEAISTDQHIQLLHKSLQQNADEDQTAFDLIERNAESPEAARLAVRLLVLPDAIETRSLSELSQGEQKLVLIARALAACPKLLILDEITHGLDPFNRAHVLRVIEAIGQHAAQKTHMVLITHHEEEITPCFSSIFEIQDKQLVERPRQQLTQEETT</sequence>
<dbReference type="Gene3D" id="3.40.50.300">
    <property type="entry name" value="P-loop containing nucleotide triphosphate hydrolases"/>
    <property type="match status" value="2"/>
</dbReference>
<dbReference type="SMART" id="SM00382">
    <property type="entry name" value="AAA"/>
    <property type="match status" value="2"/>
</dbReference>
<evidence type="ECO:0000256" key="3">
    <source>
        <dbReference type="ARBA" id="ARBA00022448"/>
    </source>
</evidence>
<reference evidence="10" key="1">
    <citation type="submission" date="2023-04" db="EMBL/GenBank/DDBJ databases">
        <title>Phytophthora lilii NBRC 32176.</title>
        <authorList>
            <person name="Ichikawa N."/>
            <person name="Sato H."/>
            <person name="Tonouchi N."/>
        </authorList>
    </citation>
    <scope>NUCLEOTIDE SEQUENCE</scope>
    <source>
        <strain evidence="10">NBRC 32176</strain>
    </source>
</reference>
<dbReference type="PANTHER" id="PTHR43166">
    <property type="entry name" value="AMINO ACID IMPORT ATP-BINDING PROTEIN"/>
    <property type="match status" value="1"/>
</dbReference>
<keyword evidence="3" id="KW-0813">Transport</keyword>
<dbReference type="InterPro" id="IPR003439">
    <property type="entry name" value="ABC_transporter-like_ATP-bd"/>
</dbReference>
<feature type="domain" description="ABC transporter" evidence="9">
    <location>
        <begin position="302"/>
        <end position="543"/>
    </location>
</feature>
<dbReference type="AlphaFoldDB" id="A0A9W6XA85"/>
<keyword evidence="6" id="KW-0067">ATP-binding</keyword>
<dbReference type="GO" id="GO:0005524">
    <property type="term" value="F:ATP binding"/>
    <property type="evidence" value="ECO:0007669"/>
    <property type="project" value="UniProtKB-KW"/>
</dbReference>
<dbReference type="InterPro" id="IPR050086">
    <property type="entry name" value="MetN_ABC_transporter-like"/>
</dbReference>
<evidence type="ECO:0000313" key="11">
    <source>
        <dbReference type="Proteomes" id="UP001165083"/>
    </source>
</evidence>